<dbReference type="InterPro" id="IPR011047">
    <property type="entry name" value="Quinoprotein_ADH-like_sf"/>
</dbReference>
<dbReference type="SUPFAM" id="SSF50998">
    <property type="entry name" value="Quinoprotein alcohol dehydrogenase-like"/>
    <property type="match status" value="1"/>
</dbReference>
<reference evidence="2" key="1">
    <citation type="journal article" date="2015" name="Nature">
        <title>Complex archaea that bridge the gap between prokaryotes and eukaryotes.</title>
        <authorList>
            <person name="Spang A."/>
            <person name="Saw J.H."/>
            <person name="Jorgensen S.L."/>
            <person name="Zaremba-Niedzwiedzka K."/>
            <person name="Martijn J."/>
            <person name="Lind A.E."/>
            <person name="van Eijk R."/>
            <person name="Schleper C."/>
            <person name="Guy L."/>
            <person name="Ettema T.J."/>
        </authorList>
    </citation>
    <scope>NUCLEOTIDE SEQUENCE</scope>
</reference>
<evidence type="ECO:0000313" key="2">
    <source>
        <dbReference type="EMBL" id="KKL63873.1"/>
    </source>
</evidence>
<feature type="non-terminal residue" evidence="2">
    <location>
        <position position="1"/>
    </location>
</feature>
<protein>
    <recommendedName>
        <fullName evidence="1">Pyrrolo-quinoline quinone repeat domain-containing protein</fullName>
    </recommendedName>
</protein>
<dbReference type="Pfam" id="PF13360">
    <property type="entry name" value="PQQ_2"/>
    <property type="match status" value="1"/>
</dbReference>
<dbReference type="Gene3D" id="2.130.10.10">
    <property type="entry name" value="YVTN repeat-like/Quinoprotein amine dehydrogenase"/>
    <property type="match status" value="1"/>
</dbReference>
<accession>A0A0F9DPZ2</accession>
<proteinExistence type="predicted"/>
<comment type="caution">
    <text evidence="2">The sequence shown here is derived from an EMBL/GenBank/DDBJ whole genome shotgun (WGS) entry which is preliminary data.</text>
</comment>
<dbReference type="InterPro" id="IPR015943">
    <property type="entry name" value="WD40/YVTN_repeat-like_dom_sf"/>
</dbReference>
<dbReference type="EMBL" id="LAZR01028021">
    <property type="protein sequence ID" value="KKL63873.1"/>
    <property type="molecule type" value="Genomic_DNA"/>
</dbReference>
<dbReference type="InterPro" id="IPR002372">
    <property type="entry name" value="PQQ_rpt_dom"/>
</dbReference>
<name>A0A0F9DPZ2_9ZZZZ</name>
<dbReference type="AlphaFoldDB" id="A0A0F9DPZ2"/>
<sequence>RIVFNGVHRPIEDDIGEPRRIMAVRADTGEVLWQKDSPVAPLTLAADAKNVLFYDGKKVVCLDRTNGQPRWNSEPLGAKRIIRTSFGPTLVLYKDVVLFAGGDRKMTGLSAKTGGRLWQEKHHR</sequence>
<organism evidence="2">
    <name type="scientific">marine sediment metagenome</name>
    <dbReference type="NCBI Taxonomy" id="412755"/>
    <lineage>
        <taxon>unclassified sequences</taxon>
        <taxon>metagenomes</taxon>
        <taxon>ecological metagenomes</taxon>
    </lineage>
</organism>
<evidence type="ECO:0000259" key="1">
    <source>
        <dbReference type="Pfam" id="PF13360"/>
    </source>
</evidence>
<feature type="domain" description="Pyrrolo-quinoline quinone repeat" evidence="1">
    <location>
        <begin position="20"/>
        <end position="121"/>
    </location>
</feature>
<gene>
    <name evidence="2" type="ORF">LCGC14_2170740</name>
</gene>